<accession>A0A420W074</accession>
<keyword evidence="2" id="KW-0238">DNA-binding</keyword>
<dbReference type="Gene3D" id="1.10.10.60">
    <property type="entry name" value="Homeodomain-like"/>
    <property type="match status" value="1"/>
</dbReference>
<reference evidence="5 6" key="1">
    <citation type="submission" date="2018-10" db="EMBL/GenBank/DDBJ databases">
        <title>Sphingobacterium sp. M05W1-28.</title>
        <authorList>
            <person name="Cai H."/>
        </authorList>
    </citation>
    <scope>NUCLEOTIDE SEQUENCE [LARGE SCALE GENOMIC DNA]</scope>
    <source>
        <strain evidence="5 6">M05W1-28</strain>
    </source>
</reference>
<dbReference type="PROSITE" id="PS01124">
    <property type="entry name" value="HTH_ARAC_FAMILY_2"/>
    <property type="match status" value="1"/>
</dbReference>
<organism evidence="5 6">
    <name type="scientific">Sphingobacterium puteale</name>
    <dbReference type="NCBI Taxonomy" id="2420510"/>
    <lineage>
        <taxon>Bacteria</taxon>
        <taxon>Pseudomonadati</taxon>
        <taxon>Bacteroidota</taxon>
        <taxon>Sphingobacteriia</taxon>
        <taxon>Sphingobacteriales</taxon>
        <taxon>Sphingobacteriaceae</taxon>
        <taxon>Sphingobacterium</taxon>
    </lineage>
</organism>
<dbReference type="InterPro" id="IPR009057">
    <property type="entry name" value="Homeodomain-like_sf"/>
</dbReference>
<dbReference type="Proteomes" id="UP000282423">
    <property type="component" value="Unassembled WGS sequence"/>
</dbReference>
<dbReference type="InterPro" id="IPR053142">
    <property type="entry name" value="PchR_regulatory_protein"/>
</dbReference>
<comment type="caution">
    <text evidence="5">The sequence shown here is derived from an EMBL/GenBank/DDBJ whole genome shotgun (WGS) entry which is preliminary data.</text>
</comment>
<name>A0A420W074_9SPHI</name>
<sequence>MGVIKTNHELMADVLRFYDQDEDDQTVKRLDSPLGSFTTTYIYNSPEFIIRDYAYSFAQDITLAYKTPTKNYIQIAFFLNQQVLKDRINNKFNNYLPQHNYIYFTPSESDVEIFFEKNIAYRNFDIYVESDYFHQFIAETQLVDSFIDEVDQNNFVRLVEAGIPLSSQMLHILQEMKSYSKTGILRQYFMKGRIMILLQLLFESINHENKQMDTESCYREADANVFYAIQDFITQNTREFYTIEQLAIKFGINQYKLKKGFKEISGMGLFQFATKVHIQKAISLLKTTDLSIKEIAFRTGYSSPSSFSVAFKKQCGVAPIQLRKKSEALLTPRGLSVKQTESLKDRAYLQSD</sequence>
<evidence type="ECO:0000259" key="4">
    <source>
        <dbReference type="PROSITE" id="PS01124"/>
    </source>
</evidence>
<dbReference type="GO" id="GO:0003700">
    <property type="term" value="F:DNA-binding transcription factor activity"/>
    <property type="evidence" value="ECO:0007669"/>
    <property type="project" value="InterPro"/>
</dbReference>
<dbReference type="InterPro" id="IPR020449">
    <property type="entry name" value="Tscrpt_reg_AraC-type_HTH"/>
</dbReference>
<dbReference type="RefSeq" id="WP_121122923.1">
    <property type="nucleotide sequence ID" value="NZ_RBWS01000006.1"/>
</dbReference>
<keyword evidence="6" id="KW-1185">Reference proteome</keyword>
<dbReference type="AlphaFoldDB" id="A0A420W074"/>
<dbReference type="PANTHER" id="PTHR47893">
    <property type="entry name" value="REGULATORY PROTEIN PCHR"/>
    <property type="match status" value="1"/>
</dbReference>
<dbReference type="SMART" id="SM00342">
    <property type="entry name" value="HTH_ARAC"/>
    <property type="match status" value="1"/>
</dbReference>
<evidence type="ECO:0000256" key="3">
    <source>
        <dbReference type="ARBA" id="ARBA00023163"/>
    </source>
</evidence>
<dbReference type="Pfam" id="PF12833">
    <property type="entry name" value="HTH_18"/>
    <property type="match status" value="1"/>
</dbReference>
<dbReference type="PANTHER" id="PTHR47893:SF1">
    <property type="entry name" value="REGULATORY PROTEIN PCHR"/>
    <property type="match status" value="1"/>
</dbReference>
<keyword evidence="3" id="KW-0804">Transcription</keyword>
<keyword evidence="1" id="KW-0805">Transcription regulation</keyword>
<evidence type="ECO:0000313" key="5">
    <source>
        <dbReference type="EMBL" id="RKO71992.1"/>
    </source>
</evidence>
<evidence type="ECO:0000256" key="1">
    <source>
        <dbReference type="ARBA" id="ARBA00023015"/>
    </source>
</evidence>
<gene>
    <name evidence="5" type="ORF">D7322_07740</name>
</gene>
<dbReference type="InterPro" id="IPR018060">
    <property type="entry name" value="HTH_AraC"/>
</dbReference>
<proteinExistence type="predicted"/>
<evidence type="ECO:0000313" key="6">
    <source>
        <dbReference type="Proteomes" id="UP000282423"/>
    </source>
</evidence>
<dbReference type="EMBL" id="RBWS01000006">
    <property type="protein sequence ID" value="RKO71992.1"/>
    <property type="molecule type" value="Genomic_DNA"/>
</dbReference>
<dbReference type="GO" id="GO:0043565">
    <property type="term" value="F:sequence-specific DNA binding"/>
    <property type="evidence" value="ECO:0007669"/>
    <property type="project" value="InterPro"/>
</dbReference>
<dbReference type="SUPFAM" id="SSF46689">
    <property type="entry name" value="Homeodomain-like"/>
    <property type="match status" value="1"/>
</dbReference>
<evidence type="ECO:0000256" key="2">
    <source>
        <dbReference type="ARBA" id="ARBA00023125"/>
    </source>
</evidence>
<protein>
    <submittedName>
        <fullName evidence="5">AraC family transcriptional regulator</fullName>
    </submittedName>
</protein>
<feature type="domain" description="HTH araC/xylS-type" evidence="4">
    <location>
        <begin position="227"/>
        <end position="325"/>
    </location>
</feature>
<dbReference type="OrthoDB" id="799767at2"/>
<dbReference type="PRINTS" id="PR00032">
    <property type="entry name" value="HTHARAC"/>
</dbReference>